<keyword evidence="8" id="KW-0325">Glycoprotein</keyword>
<evidence type="ECO:0000256" key="3">
    <source>
        <dbReference type="ARBA" id="ARBA00009699"/>
    </source>
</evidence>
<accession>A0A9W6Z5G5</accession>
<comment type="catalytic activity">
    <reaction evidence="1">
        <text>Random hydrolysis of (1-&gt;6)-alpha-D-mannosidic linkages in unbranched (1-&gt;6)-mannans.</text>
        <dbReference type="EC" id="3.2.1.101"/>
    </reaction>
</comment>
<dbReference type="GO" id="GO:0071555">
    <property type="term" value="P:cell wall organization"/>
    <property type="evidence" value="ECO:0007669"/>
    <property type="project" value="UniProtKB-KW"/>
</dbReference>
<dbReference type="GO" id="GO:0016052">
    <property type="term" value="P:carbohydrate catabolic process"/>
    <property type="evidence" value="ECO:0007669"/>
    <property type="project" value="InterPro"/>
</dbReference>
<keyword evidence="12" id="KW-1185">Reference proteome</keyword>
<evidence type="ECO:0000256" key="1">
    <source>
        <dbReference type="ARBA" id="ARBA00001452"/>
    </source>
</evidence>
<dbReference type="InterPro" id="IPR014480">
    <property type="entry name" value="Mannan-1_6-alpha_mannosidase"/>
</dbReference>
<comment type="subcellular location">
    <subcellularLocation>
        <location evidence="2">Endomembrane system</location>
    </subcellularLocation>
</comment>
<evidence type="ECO:0000256" key="9">
    <source>
        <dbReference type="ARBA" id="ARBA00023295"/>
    </source>
</evidence>
<evidence type="ECO:0000256" key="8">
    <source>
        <dbReference type="ARBA" id="ARBA00023180"/>
    </source>
</evidence>
<dbReference type="EC" id="3.2.1.101" evidence="4"/>
<dbReference type="FunFam" id="1.50.10.20:FF:000006">
    <property type="entry name" value="Mannan endo-1,6-alpha-mannosidase"/>
    <property type="match status" value="1"/>
</dbReference>
<dbReference type="SUPFAM" id="SSF48208">
    <property type="entry name" value="Six-hairpin glycosidases"/>
    <property type="match status" value="1"/>
</dbReference>
<evidence type="ECO:0000256" key="4">
    <source>
        <dbReference type="ARBA" id="ARBA00012350"/>
    </source>
</evidence>
<name>A0A9W6Z5G5_AMBMO</name>
<dbReference type="GO" id="GO:0012505">
    <property type="term" value="C:endomembrane system"/>
    <property type="evidence" value="ECO:0007669"/>
    <property type="project" value="UniProtKB-SubCell"/>
</dbReference>
<dbReference type="InterPro" id="IPR008928">
    <property type="entry name" value="6-hairpin_glycosidase_sf"/>
</dbReference>
<evidence type="ECO:0000313" key="12">
    <source>
        <dbReference type="Proteomes" id="UP001165063"/>
    </source>
</evidence>
<dbReference type="GO" id="GO:0007117">
    <property type="term" value="P:budding cell bud growth"/>
    <property type="evidence" value="ECO:0007669"/>
    <property type="project" value="TreeGrafter"/>
</dbReference>
<dbReference type="PANTHER" id="PTHR12145:SF21">
    <property type="entry name" value="MANNAN ENDO-1,6-ALPHA-MANNOSIDASE DFG5"/>
    <property type="match status" value="1"/>
</dbReference>
<dbReference type="OrthoDB" id="4187847at2759"/>
<comment type="similarity">
    <text evidence="3">Belongs to the glycosyl hydrolase 76 family.</text>
</comment>
<evidence type="ECO:0000256" key="5">
    <source>
        <dbReference type="ARBA" id="ARBA00022729"/>
    </source>
</evidence>
<proteinExistence type="inferred from homology"/>
<evidence type="ECO:0000256" key="6">
    <source>
        <dbReference type="ARBA" id="ARBA00022801"/>
    </source>
</evidence>
<evidence type="ECO:0000256" key="10">
    <source>
        <dbReference type="ARBA" id="ARBA00023316"/>
    </source>
</evidence>
<organism evidence="11 12">
    <name type="scientific">Ambrosiozyma monospora</name>
    <name type="common">Yeast</name>
    <name type="synonym">Endomycopsis monosporus</name>
    <dbReference type="NCBI Taxonomy" id="43982"/>
    <lineage>
        <taxon>Eukaryota</taxon>
        <taxon>Fungi</taxon>
        <taxon>Dikarya</taxon>
        <taxon>Ascomycota</taxon>
        <taxon>Saccharomycotina</taxon>
        <taxon>Pichiomycetes</taxon>
        <taxon>Pichiales</taxon>
        <taxon>Pichiaceae</taxon>
        <taxon>Ambrosiozyma</taxon>
    </lineage>
</organism>
<dbReference type="Pfam" id="PF03663">
    <property type="entry name" value="Glyco_hydro_76"/>
    <property type="match status" value="1"/>
</dbReference>
<dbReference type="PANTHER" id="PTHR12145">
    <property type="entry name" value="MANNAN ENDO-1,6-ALPHA-MANNOSIDASE DCW1"/>
    <property type="match status" value="1"/>
</dbReference>
<gene>
    <name evidence="11" type="ORF">Amon01_000862700</name>
</gene>
<dbReference type="Gene3D" id="1.50.10.20">
    <property type="match status" value="1"/>
</dbReference>
<evidence type="ECO:0000256" key="7">
    <source>
        <dbReference type="ARBA" id="ARBA00023136"/>
    </source>
</evidence>
<dbReference type="GO" id="GO:0009272">
    <property type="term" value="P:fungal-type cell wall biogenesis"/>
    <property type="evidence" value="ECO:0007669"/>
    <property type="project" value="UniProtKB-ARBA"/>
</dbReference>
<keyword evidence="9" id="KW-0326">Glycosidase</keyword>
<dbReference type="AlphaFoldDB" id="A0A9W6Z5G5"/>
<dbReference type="InterPro" id="IPR005198">
    <property type="entry name" value="Glyco_hydro_76"/>
</dbReference>
<evidence type="ECO:0000256" key="2">
    <source>
        <dbReference type="ARBA" id="ARBA00004308"/>
    </source>
</evidence>
<keyword evidence="5" id="KW-0732">Signal</keyword>
<evidence type="ECO:0000313" key="11">
    <source>
        <dbReference type="EMBL" id="GMG56562.1"/>
    </source>
</evidence>
<protein>
    <recommendedName>
        <fullName evidence="4">mannan endo-1,6-alpha-mannosidase</fullName>
        <ecNumber evidence="4">3.2.1.101</ecNumber>
    </recommendedName>
</protein>
<keyword evidence="7" id="KW-0472">Membrane</keyword>
<dbReference type="EMBL" id="BSXU01007837">
    <property type="protein sequence ID" value="GMG56562.1"/>
    <property type="molecule type" value="Genomic_DNA"/>
</dbReference>
<keyword evidence="10" id="KW-0961">Cell wall biogenesis/degradation</keyword>
<comment type="caution">
    <text evidence="11">The sequence shown here is derived from an EMBL/GenBank/DDBJ whole genome shotgun (WGS) entry which is preliminary data.</text>
</comment>
<reference evidence="11" key="1">
    <citation type="submission" date="2023-04" db="EMBL/GenBank/DDBJ databases">
        <title>Ambrosiozyma monospora NBRC 1965.</title>
        <authorList>
            <person name="Ichikawa N."/>
            <person name="Sato H."/>
            <person name="Tonouchi N."/>
        </authorList>
    </citation>
    <scope>NUCLEOTIDE SEQUENCE</scope>
    <source>
        <strain evidence="11">NBRC 1965</strain>
    </source>
</reference>
<sequence length="335" mass="37529">MFKTPYYWWEAGEAFGGLINNWYYCQDTTHEELIYASLMAQRGENYDYIPSNQSLTEGNDDQSFWGFAVLEAMERNFTNPPSDQPGWLALGQAVYNTIWARWDPDNCGGGLRWQIFTWNKGYDYKNTISNACLFNIASRLARYTSNDTYAQTATTVYEWLSERSGYITLENGAYAVVDGAGISTNCSQLSTEKWTYNYGILMAGCAYMYNYTGNQTWSDEVDKYVKGISIFIDSNNVMYEQQCQGTSKGCSNDQRSFKSIFSRCLAATAKLVPSQSDYLMKILEASAEAAAQSCSGGTDGVTCGLNWANSGWDGQYGLGEQMSALEAIQSTLARY</sequence>
<dbReference type="GO" id="GO:0008496">
    <property type="term" value="F:mannan endo-1,6-alpha-mannosidase activity"/>
    <property type="evidence" value="ECO:0007669"/>
    <property type="project" value="UniProtKB-EC"/>
</dbReference>
<dbReference type="Proteomes" id="UP001165063">
    <property type="component" value="Unassembled WGS sequence"/>
</dbReference>
<keyword evidence="6" id="KW-0378">Hydrolase</keyword>